<dbReference type="AlphaFoldDB" id="A0A851GIJ2"/>
<dbReference type="Pfam" id="PF05708">
    <property type="entry name" value="Peptidase_C92"/>
    <property type="match status" value="1"/>
</dbReference>
<reference evidence="1 2" key="1">
    <citation type="submission" date="2020-07" db="EMBL/GenBank/DDBJ databases">
        <title>Roseicoccus Jingziensis gen. nov., sp. nov., isolated from coastal seawater.</title>
        <authorList>
            <person name="Feng X."/>
        </authorList>
    </citation>
    <scope>NUCLEOTIDE SEQUENCE [LARGE SCALE GENOMIC DNA]</scope>
    <source>
        <strain evidence="1 2">N1E253</strain>
    </source>
</reference>
<dbReference type="InterPro" id="IPR038765">
    <property type="entry name" value="Papain-like_cys_pep_sf"/>
</dbReference>
<proteinExistence type="predicted"/>
<sequence>MVDEDFGLWQIGDMQRSADEAIRNSARSVRALVMAAPTREMIDRELRDAEAAQQRGYFLPDEDERVRAMFARYLGVRVLMLEAIDAMQPVYGMVDGRTGDADELGVEVWRQCLRAFVVGFTAASVLVRMGTYVVDLAAKRPVVWKKLDEAESGCGIPRKSFTEVYKKLGSTRRMWRFHEALLFCEVHKDDIIAMADDEVVGELVPLLRAEEPFLQYRKRDYLKRKLDYSLHSFVRRHVSGYQQVMFHMFKLSGSTIAELRQPFVKPMGQGKRVTPEVMRRVRPLMEPGDVLVTRHDDAMSNLFLPGYWPHVALYIGSVEERQELGVPCVSSRVGECWCCRDETCFLEAKKDGVLFRPMDDTMQVDALMVLRPKLGRKDLSEALQRAMAHAGKLYDFSFDFCMAERLACTELIYRGFHSVGPIRFTLERHSGRMCISAEDLIGQALDSGDFEKVFDYGVAGDDVRMLQ</sequence>
<comment type="caution">
    <text evidence="1">The sequence shown here is derived from an EMBL/GenBank/DDBJ whole genome shotgun (WGS) entry which is preliminary data.</text>
</comment>
<dbReference type="Proteomes" id="UP000557872">
    <property type="component" value="Unassembled WGS sequence"/>
</dbReference>
<evidence type="ECO:0000313" key="2">
    <source>
        <dbReference type="Proteomes" id="UP000557872"/>
    </source>
</evidence>
<gene>
    <name evidence="1" type="ORF">HW115_08715</name>
</gene>
<dbReference type="SUPFAM" id="SSF54001">
    <property type="entry name" value="Cysteine proteinases"/>
    <property type="match status" value="1"/>
</dbReference>
<dbReference type="EMBL" id="JACBAZ010000003">
    <property type="protein sequence ID" value="NWK55691.1"/>
    <property type="molecule type" value="Genomic_DNA"/>
</dbReference>
<dbReference type="InterPro" id="IPR024453">
    <property type="entry name" value="Peptidase_C92"/>
</dbReference>
<keyword evidence="2" id="KW-1185">Reference proteome</keyword>
<accession>A0A851GIJ2</accession>
<name>A0A851GIJ2_9BACT</name>
<dbReference type="RefSeq" id="WP_178932237.1">
    <property type="nucleotide sequence ID" value="NZ_JACBAZ010000003.1"/>
</dbReference>
<evidence type="ECO:0000313" key="1">
    <source>
        <dbReference type="EMBL" id="NWK55691.1"/>
    </source>
</evidence>
<protein>
    <submittedName>
        <fullName evidence="1">Uncharacterized protein</fullName>
    </submittedName>
</protein>
<dbReference type="Gene3D" id="3.90.1720.10">
    <property type="entry name" value="endopeptidase domain like (from Nostoc punctiforme)"/>
    <property type="match status" value="1"/>
</dbReference>
<organism evidence="1 2">
    <name type="scientific">Oceaniferula marina</name>
    <dbReference type="NCBI Taxonomy" id="2748318"/>
    <lineage>
        <taxon>Bacteria</taxon>
        <taxon>Pseudomonadati</taxon>
        <taxon>Verrucomicrobiota</taxon>
        <taxon>Verrucomicrobiia</taxon>
        <taxon>Verrucomicrobiales</taxon>
        <taxon>Verrucomicrobiaceae</taxon>
        <taxon>Oceaniferula</taxon>
    </lineage>
</organism>